<evidence type="ECO:0000259" key="8">
    <source>
        <dbReference type="PROSITE" id="PS51154"/>
    </source>
</evidence>
<comment type="function">
    <text evidence="1">Highly specific phosphatase involved in the metabolism of ADP-ribose 1''-phosphate (Appr1p) which is produced as a consequence of tRNA splicing.</text>
</comment>
<evidence type="ECO:0000256" key="1">
    <source>
        <dbReference type="ARBA" id="ARBA00002432"/>
    </source>
</evidence>
<dbReference type="SUPFAM" id="SSF52949">
    <property type="entry name" value="Macro domain-like"/>
    <property type="match status" value="1"/>
</dbReference>
<keyword evidence="5" id="KW-0378">Hydrolase</keyword>
<organism evidence="9 10">
    <name type="scientific">Diplodia intermedia</name>
    <dbReference type="NCBI Taxonomy" id="856260"/>
    <lineage>
        <taxon>Eukaryota</taxon>
        <taxon>Fungi</taxon>
        <taxon>Dikarya</taxon>
        <taxon>Ascomycota</taxon>
        <taxon>Pezizomycotina</taxon>
        <taxon>Dothideomycetes</taxon>
        <taxon>Dothideomycetes incertae sedis</taxon>
        <taxon>Botryosphaeriales</taxon>
        <taxon>Botryosphaeriaceae</taxon>
        <taxon>Diplodia</taxon>
    </lineage>
</organism>
<dbReference type="InterPro" id="IPR043472">
    <property type="entry name" value="Macro_dom-like"/>
</dbReference>
<evidence type="ECO:0000256" key="2">
    <source>
        <dbReference type="ARBA" id="ARBA00006575"/>
    </source>
</evidence>
<gene>
    <name evidence="9" type="primary">POA1</name>
    <name evidence="9" type="ORF">SLS58_000327</name>
</gene>
<evidence type="ECO:0000256" key="3">
    <source>
        <dbReference type="ARBA" id="ARBA00012983"/>
    </source>
</evidence>
<dbReference type="InterPro" id="IPR050892">
    <property type="entry name" value="ADP-ribose_metab_enzymes"/>
</dbReference>
<keyword evidence="10" id="KW-1185">Reference proteome</keyword>
<dbReference type="Proteomes" id="UP001521184">
    <property type="component" value="Unassembled WGS sequence"/>
</dbReference>
<dbReference type="PANTHER" id="PTHR12521:SF0">
    <property type="entry name" value="ADP-RIBOSE GLYCOHYDROLASE OARD1"/>
    <property type="match status" value="1"/>
</dbReference>
<feature type="domain" description="Macro" evidence="8">
    <location>
        <begin position="29"/>
        <end position="205"/>
    </location>
</feature>
<comment type="catalytic activity">
    <reaction evidence="6">
        <text>ADP-alpha-D-ribose 1''-phosphate + H2O = ADP-D-ribose + phosphate</text>
        <dbReference type="Rhea" id="RHEA:25029"/>
        <dbReference type="ChEBI" id="CHEBI:15377"/>
        <dbReference type="ChEBI" id="CHEBI:43474"/>
        <dbReference type="ChEBI" id="CHEBI:57967"/>
        <dbReference type="ChEBI" id="CHEBI:58753"/>
        <dbReference type="EC" id="3.1.3.84"/>
    </reaction>
</comment>
<dbReference type="InterPro" id="IPR002589">
    <property type="entry name" value="Macro_dom"/>
</dbReference>
<evidence type="ECO:0000256" key="7">
    <source>
        <dbReference type="SAM" id="MobiDB-lite"/>
    </source>
</evidence>
<evidence type="ECO:0000256" key="4">
    <source>
        <dbReference type="ARBA" id="ARBA00019744"/>
    </source>
</evidence>
<comment type="similarity">
    <text evidence="2">Belongs to the POA1 family.</text>
</comment>
<feature type="compositionally biased region" description="Polar residues" evidence="7">
    <location>
        <begin position="22"/>
        <end position="35"/>
    </location>
</feature>
<dbReference type="Gene3D" id="3.40.220.10">
    <property type="entry name" value="Leucine Aminopeptidase, subunit E, domain 1"/>
    <property type="match status" value="1"/>
</dbReference>
<dbReference type="SMART" id="SM00506">
    <property type="entry name" value="A1pp"/>
    <property type="match status" value="1"/>
</dbReference>
<dbReference type="EMBL" id="JAKEKT020000001">
    <property type="protein sequence ID" value="KAL1652200.1"/>
    <property type="molecule type" value="Genomic_DNA"/>
</dbReference>
<feature type="region of interest" description="Disordered" evidence="7">
    <location>
        <begin position="1"/>
        <end position="35"/>
    </location>
</feature>
<dbReference type="PROSITE" id="PS51154">
    <property type="entry name" value="MACRO"/>
    <property type="match status" value="1"/>
</dbReference>
<evidence type="ECO:0000313" key="10">
    <source>
        <dbReference type="Proteomes" id="UP001521184"/>
    </source>
</evidence>
<reference evidence="9 10" key="1">
    <citation type="journal article" date="2023" name="Plant Dis.">
        <title>First Report of Diplodia intermedia Causing Canker and Dieback Diseases on Apple Trees in Canada.</title>
        <authorList>
            <person name="Ellouze W."/>
            <person name="Ilyukhin E."/>
            <person name="Sulman M."/>
            <person name="Ali S."/>
        </authorList>
    </citation>
    <scope>NUCLEOTIDE SEQUENCE [LARGE SCALE GENOMIC DNA]</scope>
    <source>
        <strain evidence="9 10">M45-28</strain>
    </source>
</reference>
<comment type="caution">
    <text evidence="9">The sequence shown here is derived from an EMBL/GenBank/DDBJ whole genome shotgun (WGS) entry which is preliminary data.</text>
</comment>
<accession>A0ABR3U6F8</accession>
<dbReference type="CDD" id="cd02901">
    <property type="entry name" value="Macro_Poa1p-like"/>
    <property type="match status" value="1"/>
</dbReference>
<feature type="compositionally biased region" description="Polar residues" evidence="7">
    <location>
        <begin position="1"/>
        <end position="12"/>
    </location>
</feature>
<dbReference type="EC" id="3.1.3.84" evidence="3"/>
<dbReference type="PANTHER" id="PTHR12521">
    <property type="entry name" value="PROTEIN C6ORF130"/>
    <property type="match status" value="1"/>
</dbReference>
<keyword evidence="5" id="KW-0904">Protein phosphatase</keyword>
<evidence type="ECO:0000256" key="6">
    <source>
        <dbReference type="ARBA" id="ARBA00034427"/>
    </source>
</evidence>
<evidence type="ECO:0000256" key="5">
    <source>
        <dbReference type="ARBA" id="ARBA00022912"/>
    </source>
</evidence>
<name>A0ABR3U6F8_9PEZI</name>
<proteinExistence type="inferred from homology"/>
<sequence>MPPKMASQQVSAYDNEPDLLGASQNKKNNALEDSSDLGTLNVEEVSGDIFDAPPNAVLIHACNCIGDWGAGIAAAFKKHYPSAHKIHQEFCKKGPNGKATTATAQLILPVDAQPCRHYVGCLFTSVYFGKRRDSPKVILENTGPAMENLLRQIAEESKVKEITELRICKINSGLFKVPWEDTLEVLRNIKLEQGMPTTVTVFERP</sequence>
<evidence type="ECO:0000313" key="9">
    <source>
        <dbReference type="EMBL" id="KAL1652200.1"/>
    </source>
</evidence>
<protein>
    <recommendedName>
        <fullName evidence="4">ADP-ribose 1''-phosphate phosphatase</fullName>
        <ecNumber evidence="3">3.1.3.84</ecNumber>
    </recommendedName>
</protein>
<dbReference type="Pfam" id="PF01661">
    <property type="entry name" value="Macro"/>
    <property type="match status" value="1"/>
</dbReference>